<keyword evidence="3" id="KW-0119">Carbohydrate metabolism</keyword>
<evidence type="ECO:0000256" key="7">
    <source>
        <dbReference type="ARBA" id="ARBA00034075"/>
    </source>
</evidence>
<keyword evidence="10" id="KW-1185">Reference proteome</keyword>
<dbReference type="EC" id="3.1.1.73" evidence="1"/>
<name>A0AAD6CDJ9_9EURO</name>
<keyword evidence="3" id="KW-0624">Polysaccharide degradation</keyword>
<dbReference type="PANTHER" id="PTHR33938">
    <property type="entry name" value="FERULOYL ESTERASE B-RELATED"/>
    <property type="match status" value="1"/>
</dbReference>
<keyword evidence="5" id="KW-0378">Hydrolase</keyword>
<dbReference type="EMBL" id="JAPVEA010000002">
    <property type="protein sequence ID" value="KAJ5461157.1"/>
    <property type="molecule type" value="Genomic_DNA"/>
</dbReference>
<evidence type="ECO:0000313" key="10">
    <source>
        <dbReference type="Proteomes" id="UP001213681"/>
    </source>
</evidence>
<evidence type="ECO:0000256" key="6">
    <source>
        <dbReference type="ARBA" id="ARBA00023157"/>
    </source>
</evidence>
<comment type="caution">
    <text evidence="9">The sequence shown here is derived from an EMBL/GenBank/DDBJ whole genome shotgun (WGS) entry which is preliminary data.</text>
</comment>
<dbReference type="GeneID" id="81596335"/>
<evidence type="ECO:0000256" key="5">
    <source>
        <dbReference type="ARBA" id="ARBA00022801"/>
    </source>
</evidence>
<keyword evidence="6" id="KW-1015">Disulfide bond</keyword>
<reference evidence="9" key="1">
    <citation type="submission" date="2022-12" db="EMBL/GenBank/DDBJ databases">
        <authorList>
            <person name="Petersen C."/>
        </authorList>
    </citation>
    <scope>NUCLEOTIDE SEQUENCE</scope>
    <source>
        <strain evidence="9">IBT 16125</strain>
    </source>
</reference>
<dbReference type="GO" id="GO:0030600">
    <property type="term" value="F:feruloyl esterase activity"/>
    <property type="evidence" value="ECO:0007669"/>
    <property type="project" value="UniProtKB-EC"/>
</dbReference>
<dbReference type="InterPro" id="IPR011118">
    <property type="entry name" value="Tannase/feruloyl_esterase"/>
</dbReference>
<evidence type="ECO:0000256" key="3">
    <source>
        <dbReference type="ARBA" id="ARBA00022651"/>
    </source>
</evidence>
<evidence type="ECO:0000256" key="2">
    <source>
        <dbReference type="ARBA" id="ARBA00022487"/>
    </source>
</evidence>
<dbReference type="AlphaFoldDB" id="A0AAD6CDJ9"/>
<organism evidence="9 10">
    <name type="scientific">Penicillium daleae</name>
    <dbReference type="NCBI Taxonomy" id="63821"/>
    <lineage>
        <taxon>Eukaryota</taxon>
        <taxon>Fungi</taxon>
        <taxon>Dikarya</taxon>
        <taxon>Ascomycota</taxon>
        <taxon>Pezizomycotina</taxon>
        <taxon>Eurotiomycetes</taxon>
        <taxon>Eurotiomycetidae</taxon>
        <taxon>Eurotiales</taxon>
        <taxon>Aspergillaceae</taxon>
        <taxon>Penicillium</taxon>
    </lineage>
</organism>
<dbReference type="Proteomes" id="UP001213681">
    <property type="component" value="Unassembled WGS sequence"/>
</dbReference>
<accession>A0AAD6CDJ9</accession>
<sequence length="164" mass="17065">MVSGMFAVMVTLSGLIPDALTSRTSSCTTSTFKSLELKGIDITSLDVTPAHNLSTSGRNATGGAGVIPDIPGTPAPTVDICLITITYTHRGQEDVVNTYIGLPLNKKDWNSEFLMTGGGGWYAGGQPELFSPVLAGYASSSTDGGHDNVATLADWALKKNGDIN</sequence>
<keyword evidence="4 8" id="KW-0732">Signal</keyword>
<proteinExistence type="predicted"/>
<dbReference type="GO" id="GO:0045493">
    <property type="term" value="P:xylan catabolic process"/>
    <property type="evidence" value="ECO:0007669"/>
    <property type="project" value="UniProtKB-KW"/>
</dbReference>
<evidence type="ECO:0000256" key="4">
    <source>
        <dbReference type="ARBA" id="ARBA00022729"/>
    </source>
</evidence>
<feature type="chain" id="PRO_5042182811" description="feruloyl esterase" evidence="8">
    <location>
        <begin position="22"/>
        <end position="164"/>
    </location>
</feature>
<feature type="signal peptide" evidence="8">
    <location>
        <begin position="1"/>
        <end position="21"/>
    </location>
</feature>
<reference evidence="9" key="2">
    <citation type="journal article" date="2023" name="IMA Fungus">
        <title>Comparative genomic study of the Penicillium genus elucidates a diverse pangenome and 15 lateral gene transfer events.</title>
        <authorList>
            <person name="Petersen C."/>
            <person name="Sorensen T."/>
            <person name="Nielsen M.R."/>
            <person name="Sondergaard T.E."/>
            <person name="Sorensen J.L."/>
            <person name="Fitzpatrick D.A."/>
            <person name="Frisvad J.C."/>
            <person name="Nielsen K.L."/>
        </authorList>
    </citation>
    <scope>NUCLEOTIDE SEQUENCE</scope>
    <source>
        <strain evidence="9">IBT 16125</strain>
    </source>
</reference>
<keyword evidence="2" id="KW-0719">Serine esterase</keyword>
<gene>
    <name evidence="9" type="ORF">N7458_002709</name>
</gene>
<keyword evidence="3" id="KW-0858">Xylan degradation</keyword>
<evidence type="ECO:0000313" key="9">
    <source>
        <dbReference type="EMBL" id="KAJ5461157.1"/>
    </source>
</evidence>
<comment type="catalytic activity">
    <reaction evidence="7">
        <text>feruloyl-polysaccharide + H2O = ferulate + polysaccharide.</text>
        <dbReference type="EC" id="3.1.1.73"/>
    </reaction>
</comment>
<evidence type="ECO:0000256" key="1">
    <source>
        <dbReference type="ARBA" id="ARBA00013091"/>
    </source>
</evidence>
<dbReference type="PANTHER" id="PTHR33938:SF15">
    <property type="entry name" value="FERULOYL ESTERASE B-RELATED"/>
    <property type="match status" value="1"/>
</dbReference>
<evidence type="ECO:0000256" key="8">
    <source>
        <dbReference type="SAM" id="SignalP"/>
    </source>
</evidence>
<dbReference type="RefSeq" id="XP_056770199.1">
    <property type="nucleotide sequence ID" value="XM_056906092.1"/>
</dbReference>
<protein>
    <recommendedName>
        <fullName evidence="1">feruloyl esterase</fullName>
        <ecNumber evidence="1">3.1.1.73</ecNumber>
    </recommendedName>
</protein>